<dbReference type="AlphaFoldDB" id="A0A9Y2KZ04"/>
<feature type="domain" description="DUF2147" evidence="1">
    <location>
        <begin position="53"/>
        <end position="155"/>
    </location>
</feature>
<organism evidence="2 3">
    <name type="scientific">Parasedimentitalea psychrophila</name>
    <dbReference type="NCBI Taxonomy" id="2997337"/>
    <lineage>
        <taxon>Bacteria</taxon>
        <taxon>Pseudomonadati</taxon>
        <taxon>Pseudomonadota</taxon>
        <taxon>Alphaproteobacteria</taxon>
        <taxon>Rhodobacterales</taxon>
        <taxon>Paracoccaceae</taxon>
        <taxon>Parasedimentitalea</taxon>
    </lineage>
</organism>
<dbReference type="Pfam" id="PF09917">
    <property type="entry name" value="DUF2147"/>
    <property type="match status" value="1"/>
</dbReference>
<protein>
    <submittedName>
        <fullName evidence="2">DUF2147 domain-containing protein</fullName>
    </submittedName>
</protein>
<dbReference type="KEGG" id="ppso:QPJ95_17420"/>
<accession>A0A9Y2KZ04</accession>
<dbReference type="InterPro" id="IPR019223">
    <property type="entry name" value="DUF2147"/>
</dbReference>
<dbReference type="RefSeq" id="WP_270921296.1">
    <property type="nucleotide sequence ID" value="NZ_CP127247.1"/>
</dbReference>
<evidence type="ECO:0000313" key="3">
    <source>
        <dbReference type="Proteomes" id="UP001238334"/>
    </source>
</evidence>
<evidence type="ECO:0000259" key="1">
    <source>
        <dbReference type="Pfam" id="PF09917"/>
    </source>
</evidence>
<name>A0A9Y2KZ04_9RHOB</name>
<proteinExistence type="predicted"/>
<evidence type="ECO:0000313" key="2">
    <source>
        <dbReference type="EMBL" id="WIY24352.1"/>
    </source>
</evidence>
<reference evidence="2 3" key="1">
    <citation type="submission" date="2023-06" db="EMBL/GenBank/DDBJ databases">
        <title>Parasedimentitalea psychrophila sp. nov., a psychrophilic bacterium isolated from deep-sea sediment.</title>
        <authorList>
            <person name="Li A."/>
        </authorList>
    </citation>
    <scope>NUCLEOTIDE SEQUENCE [LARGE SCALE GENOMIC DNA]</scope>
    <source>
        <strain evidence="2 3">QS115</strain>
    </source>
</reference>
<keyword evidence="3" id="KW-1185">Reference proteome</keyword>
<dbReference type="Proteomes" id="UP001238334">
    <property type="component" value="Chromosome"/>
</dbReference>
<gene>
    <name evidence="2" type="ORF">QPJ95_17420</name>
</gene>
<dbReference type="Gene3D" id="2.40.128.520">
    <property type="match status" value="1"/>
</dbReference>
<dbReference type="EMBL" id="CP127247">
    <property type="protein sequence ID" value="WIY24352.1"/>
    <property type="molecule type" value="Genomic_DNA"/>
</dbReference>
<sequence>MHFAVCTDKDTTAPLGSGKVVEMKPHALRILWTLAVVVAACTNTAWAADPIVGKWQTQPDRKNLTSHIQISSCRDGFCGLILAAFDQSGKEMTTPNIGKPLFWGVKRTGAGRYGGGIFWVPLVNVKVTPKMSLKGNSLKVIGCKMEVCEQSLWTRM</sequence>